<dbReference type="RefSeq" id="WP_129351672.1">
    <property type="nucleotide sequence ID" value="NZ_CP026538.1"/>
</dbReference>
<dbReference type="Pfam" id="PF13481">
    <property type="entry name" value="AAA_25"/>
    <property type="match status" value="1"/>
</dbReference>
<dbReference type="AlphaFoldDB" id="A0A4V0YQR9"/>
<dbReference type="Gene3D" id="3.40.50.300">
    <property type="entry name" value="P-loop containing nucleotide triphosphate hydrolases"/>
    <property type="match status" value="1"/>
</dbReference>
<dbReference type="InterPro" id="IPR027417">
    <property type="entry name" value="P-loop_NTPase"/>
</dbReference>
<keyword evidence="2" id="KW-1185">Reference proteome</keyword>
<evidence type="ECO:0008006" key="3">
    <source>
        <dbReference type="Google" id="ProtNLM"/>
    </source>
</evidence>
<evidence type="ECO:0000313" key="2">
    <source>
        <dbReference type="Proteomes" id="UP000293296"/>
    </source>
</evidence>
<name>A0A4V0YQR9_9BACT</name>
<organism evidence="1 2">
    <name type="scientific">Solidesulfovibrio carbinolicus</name>
    <dbReference type="NCBI Taxonomy" id="296842"/>
    <lineage>
        <taxon>Bacteria</taxon>
        <taxon>Pseudomonadati</taxon>
        <taxon>Thermodesulfobacteriota</taxon>
        <taxon>Desulfovibrionia</taxon>
        <taxon>Desulfovibrionales</taxon>
        <taxon>Desulfovibrionaceae</taxon>
        <taxon>Solidesulfovibrio</taxon>
    </lineage>
</organism>
<dbReference type="KEGG" id="dcb:C3Y92_08470"/>
<gene>
    <name evidence="1" type="ORF">C3Y92_08470</name>
</gene>
<proteinExistence type="predicted"/>
<dbReference type="SUPFAM" id="SSF52540">
    <property type="entry name" value="P-loop containing nucleoside triphosphate hydrolases"/>
    <property type="match status" value="1"/>
</dbReference>
<sequence length="614" mass="69053">MAVYATNDSLKNEMILPCYISGLSNEYKAPCNVCGNDTVKQFSLDSYLSRSCLTIGVKNIPFLADSDRLLDVPSEKVVILCESAMVSIKLSKHIKDNFSNVFDKFLVTTWWGGNKMIENIDFSYLESKNVVFIPALNMNSYVNAERCYNKCKDNRVKSFLIVPEPLVGSLVPRCGELEKLKSCENYLAKTCTCVSELNEFLFEDFISKAMSFEEFVAVLKHHEFVDGKKSEAADSVCLPEPIQFLKFGKAHSNQLCFDDIINNNKICLVLGPNDSGKSIFVLSMVYAISHGVSMFGVDVVKPRNVLLIDGETSEGSLAERYNRINSAYGASSDNSHPTNLIVDGFPKGKLYDFSKEGPKNTVESYLKSGKIDVLAFDNLNTLLPGNVQNPKKTSDFFVWIRKLEAEYNVSIILVHHTKKEDSEAKSASGTKELEEKSQTIITVTHRDELETKNKDKIDSQLRQCLDTPGALFKVYVKKCKHVHCFDRLTLGCLLELNKEQPQVGPRWKTFNIDNDGNWKLDCDQHLDDLDDDLVICEGLTGREKLVIKAFSKRNQCFSREDIDKLLGCSKETSRKVLNSLISKGLLEKESTSPSDKGTCYFFKNNQHHAGTTQE</sequence>
<dbReference type="EMBL" id="CP026538">
    <property type="protein sequence ID" value="QAZ67262.1"/>
    <property type="molecule type" value="Genomic_DNA"/>
</dbReference>
<evidence type="ECO:0000313" key="1">
    <source>
        <dbReference type="EMBL" id="QAZ67262.1"/>
    </source>
</evidence>
<accession>A0A4V0YQR9</accession>
<reference evidence="1 2" key="1">
    <citation type="submission" date="2018-02" db="EMBL/GenBank/DDBJ databases">
        <title>Genome sequence of Desulfovibrio carbinolicus DSM 3852.</title>
        <authorList>
            <person name="Wilbanks E."/>
            <person name="Skennerton C.T."/>
            <person name="Orphan V.J."/>
        </authorList>
    </citation>
    <scope>NUCLEOTIDE SEQUENCE [LARGE SCALE GENOMIC DNA]</scope>
    <source>
        <strain evidence="1 2">DSM 3852</strain>
    </source>
</reference>
<dbReference type="OrthoDB" id="186937at2"/>
<dbReference type="Proteomes" id="UP000293296">
    <property type="component" value="Chromosome"/>
</dbReference>
<protein>
    <recommendedName>
        <fullName evidence="3">AAA+ ATPase domain-containing protein</fullName>
    </recommendedName>
</protein>